<reference evidence="1 2" key="1">
    <citation type="submission" date="2019-09" db="EMBL/GenBank/DDBJ databases">
        <authorList>
            <person name="Depoorter E."/>
        </authorList>
    </citation>
    <scope>NUCLEOTIDE SEQUENCE [LARGE SCALE GENOMIC DNA]</scope>
    <source>
        <strain evidence="1">LMG 24065</strain>
    </source>
</reference>
<organism evidence="1 2">
    <name type="scientific">Burkholderia diffusa</name>
    <dbReference type="NCBI Taxonomy" id="488732"/>
    <lineage>
        <taxon>Bacteria</taxon>
        <taxon>Pseudomonadati</taxon>
        <taxon>Pseudomonadota</taxon>
        <taxon>Betaproteobacteria</taxon>
        <taxon>Burkholderiales</taxon>
        <taxon>Burkholderiaceae</taxon>
        <taxon>Burkholderia</taxon>
        <taxon>Burkholderia cepacia complex</taxon>
    </lineage>
</organism>
<name>A0A6P2HZD2_9BURK</name>
<dbReference type="Proteomes" id="UP000494125">
    <property type="component" value="Unassembled WGS sequence"/>
</dbReference>
<evidence type="ECO:0008006" key="3">
    <source>
        <dbReference type="Google" id="ProtNLM"/>
    </source>
</evidence>
<protein>
    <recommendedName>
        <fullName evidence="3">Zinc-ribbon domain-containing protein</fullName>
    </recommendedName>
</protein>
<proteinExistence type="predicted"/>
<dbReference type="AlphaFoldDB" id="A0A6P2HZD2"/>
<sequence length="298" mass="34369">MSGASFMLRVRGRGGPLICHQCWIKKTLIRIYDVAHQAGGLCLSKRYRGKHANYRFVCAAGHKFEATAASVLGGHWCAKCSTERRSERRRYQGGLKPIQDRARERGGECLSTVYDGRMAKYRLRCGSGHEWEAAGYDVLRKAWCQECSSDRKRMPDGLAKLQEKAAEQGGRCLASRYQRIQARYPFQCERGHEWMAWGTEILKGHWCPTCRTEDRQRQAIELMRSIAADRGGICVSEHYVDNNTKLKWECARGHRWWARPRQVSSAGNWCAQCQYLSQITLEKTRRKRRYEVVKSSEP</sequence>
<evidence type="ECO:0000313" key="2">
    <source>
        <dbReference type="Proteomes" id="UP000494125"/>
    </source>
</evidence>
<evidence type="ECO:0000313" key="1">
    <source>
        <dbReference type="EMBL" id="VWB21625.1"/>
    </source>
</evidence>
<keyword evidence="2" id="KW-1185">Reference proteome</keyword>
<dbReference type="EMBL" id="CABVPN010000003">
    <property type="protein sequence ID" value="VWB21625.1"/>
    <property type="molecule type" value="Genomic_DNA"/>
</dbReference>
<accession>A0A6P2HZD2</accession>
<gene>
    <name evidence="1" type="ORF">BDI24065_00854</name>
</gene>